<dbReference type="InterPro" id="IPR048279">
    <property type="entry name" value="MdtK-like"/>
</dbReference>
<feature type="transmembrane region" description="Helical" evidence="7">
    <location>
        <begin position="199"/>
        <end position="225"/>
    </location>
</feature>
<dbReference type="GO" id="GO:0005886">
    <property type="term" value="C:plasma membrane"/>
    <property type="evidence" value="ECO:0007669"/>
    <property type="project" value="UniProtKB-SubCell"/>
</dbReference>
<dbReference type="GO" id="GO:0042910">
    <property type="term" value="F:xenobiotic transmembrane transporter activity"/>
    <property type="evidence" value="ECO:0007669"/>
    <property type="project" value="InterPro"/>
</dbReference>
<feature type="transmembrane region" description="Helical" evidence="7">
    <location>
        <begin position="365"/>
        <end position="383"/>
    </location>
</feature>
<keyword evidence="6 7" id="KW-0472">Membrane</keyword>
<feature type="transmembrane region" description="Helical" evidence="7">
    <location>
        <begin position="103"/>
        <end position="128"/>
    </location>
</feature>
<evidence type="ECO:0000256" key="4">
    <source>
        <dbReference type="ARBA" id="ARBA00022692"/>
    </source>
</evidence>
<dbReference type="Proteomes" id="UP000237153">
    <property type="component" value="Unassembled WGS sequence"/>
</dbReference>
<keyword evidence="4 7" id="KW-0812">Transmembrane</keyword>
<name>A0A2J6N3W6_9CREN</name>
<dbReference type="EMBL" id="DSFH01000023">
    <property type="protein sequence ID" value="HEW63666.1"/>
    <property type="molecule type" value="Genomic_DNA"/>
</dbReference>
<dbReference type="InterPro" id="IPR052031">
    <property type="entry name" value="Membrane_Transporter-Flippase"/>
</dbReference>
<dbReference type="GO" id="GO:0015297">
    <property type="term" value="F:antiporter activity"/>
    <property type="evidence" value="ECO:0007669"/>
    <property type="project" value="InterPro"/>
</dbReference>
<feature type="transmembrane region" description="Helical" evidence="7">
    <location>
        <begin position="427"/>
        <end position="447"/>
    </location>
</feature>
<protein>
    <submittedName>
        <fullName evidence="8">MATE family efflux transporter</fullName>
    </submittedName>
</protein>
<dbReference type="PANTHER" id="PTHR43549:SF2">
    <property type="entry name" value="MULTIDRUG RESISTANCE PROTEIN NORM-RELATED"/>
    <property type="match status" value="1"/>
</dbReference>
<evidence type="ECO:0000256" key="7">
    <source>
        <dbReference type="SAM" id="Phobius"/>
    </source>
</evidence>
<sequence>MKKLISNVSPQEIQSGNVYKVLVKLGTPLALSEMVQVAYDLANLYWLGRVGKDAVAAPSASWPFTYTFIAAMNGLLASGTTLVSQYRGANNINMMNKSVAQTFVLAIISSLIISVSGILTIPYILYAAGIPSDVYPLSVVYSRIMFVALIFISLWESFRAVVSASGNTITPMKYNFFGVALNMIFDPFLILGIGPFPMLGVAGAGISTLISRAIVAFISLNNIIQGKSDVRLIKSEMKIDKNILKMMVKIGTPLSVAWIMEALGFSILTAIISMEGSTALAAWGIGDRSLNLLNFATIGFINATGIMVGQSLGASNRKRAEESAEKSLMIISLIGVIGGLIFGAFGRHIASFFIQDPDVIEATIYYYIYMGSTIVFFYYIQLMGAIAQGSGHTRFVMVVSILRIWIIRNVLAYIFGPGPLNMGIPGIWIGMSLSNIISGLVALIWIFKADWKKGVIKK</sequence>
<feature type="transmembrane region" description="Helical" evidence="7">
    <location>
        <begin position="140"/>
        <end position="162"/>
    </location>
</feature>
<keyword evidence="3" id="KW-1003">Cell membrane</keyword>
<dbReference type="CDD" id="cd13142">
    <property type="entry name" value="MATE_like_12"/>
    <property type="match status" value="1"/>
</dbReference>
<keyword evidence="5 7" id="KW-1133">Transmembrane helix</keyword>
<evidence type="ECO:0000313" key="9">
    <source>
        <dbReference type="EMBL" id="PMB76047.1"/>
    </source>
</evidence>
<gene>
    <name evidence="9" type="ORF">C0188_00025</name>
    <name evidence="8" type="ORF">ENO39_01205</name>
</gene>
<reference evidence="8" key="2">
    <citation type="journal article" date="2020" name="mSystems">
        <title>Genome- and Community-Level Interaction Insights into Carbon Utilization and Element Cycling Functions of Hydrothermarchaeota in Hydrothermal Sediment.</title>
        <authorList>
            <person name="Zhou Z."/>
            <person name="Liu Y."/>
            <person name="Xu W."/>
            <person name="Pan J."/>
            <person name="Luo Z.H."/>
            <person name="Li M."/>
        </authorList>
    </citation>
    <scope>NUCLEOTIDE SEQUENCE [LARGE SCALE GENOMIC DNA]</scope>
    <source>
        <strain evidence="8">SpSt-1261</strain>
    </source>
</reference>
<dbReference type="PIRSF" id="PIRSF006603">
    <property type="entry name" value="DinF"/>
    <property type="match status" value="1"/>
</dbReference>
<feature type="transmembrane region" description="Helical" evidence="7">
    <location>
        <begin position="292"/>
        <end position="315"/>
    </location>
</feature>
<evidence type="ECO:0000313" key="10">
    <source>
        <dbReference type="Proteomes" id="UP000237153"/>
    </source>
</evidence>
<evidence type="ECO:0000256" key="6">
    <source>
        <dbReference type="ARBA" id="ARBA00023136"/>
    </source>
</evidence>
<comment type="subcellular location">
    <subcellularLocation>
        <location evidence="1">Cell membrane</location>
        <topology evidence="1">Multi-pass membrane protein</topology>
    </subcellularLocation>
</comment>
<dbReference type="RefSeq" id="WP_272984948.1">
    <property type="nucleotide sequence ID" value="NZ_DSFH01000023.1"/>
</dbReference>
<dbReference type="PANTHER" id="PTHR43549">
    <property type="entry name" value="MULTIDRUG RESISTANCE PROTEIN YPNP-RELATED"/>
    <property type="match status" value="1"/>
</dbReference>
<feature type="transmembrane region" description="Helical" evidence="7">
    <location>
        <begin position="62"/>
        <end position="83"/>
    </location>
</feature>
<proteinExistence type="predicted"/>
<dbReference type="Pfam" id="PF01554">
    <property type="entry name" value="MatE"/>
    <property type="match status" value="2"/>
</dbReference>
<accession>A0A2J6N3W6</accession>
<dbReference type="InterPro" id="IPR002528">
    <property type="entry name" value="MATE_fam"/>
</dbReference>
<feature type="transmembrane region" description="Helical" evidence="7">
    <location>
        <begin position="174"/>
        <end position="193"/>
    </location>
</feature>
<reference evidence="9 10" key="1">
    <citation type="submission" date="2018-01" db="EMBL/GenBank/DDBJ databases">
        <title>Metagenomic assembled genomes from two thermal pools in the Uzon Caldera, Kamchatka, Russia.</title>
        <authorList>
            <person name="Wilkins L."/>
            <person name="Ettinger C."/>
        </authorList>
    </citation>
    <scope>NUCLEOTIDE SEQUENCE [LARGE SCALE GENOMIC DNA]</scope>
    <source>
        <strain evidence="9">ZAV-06</strain>
    </source>
</reference>
<comment type="caution">
    <text evidence="9">The sequence shown here is derived from an EMBL/GenBank/DDBJ whole genome shotgun (WGS) entry which is preliminary data.</text>
</comment>
<dbReference type="AlphaFoldDB" id="A0A2J6N3W6"/>
<evidence type="ECO:0000256" key="1">
    <source>
        <dbReference type="ARBA" id="ARBA00004651"/>
    </source>
</evidence>
<evidence type="ECO:0000313" key="8">
    <source>
        <dbReference type="EMBL" id="HEW63666.1"/>
    </source>
</evidence>
<organism evidence="9 10">
    <name type="scientific">Fervidicoccus fontis</name>
    <dbReference type="NCBI Taxonomy" id="683846"/>
    <lineage>
        <taxon>Archaea</taxon>
        <taxon>Thermoproteota</taxon>
        <taxon>Thermoprotei</taxon>
        <taxon>Fervidicoccales</taxon>
        <taxon>Fervidicoccaceae</taxon>
        <taxon>Fervidicoccus</taxon>
    </lineage>
</organism>
<evidence type="ECO:0000256" key="3">
    <source>
        <dbReference type="ARBA" id="ARBA00022475"/>
    </source>
</evidence>
<dbReference type="Proteomes" id="UP000886076">
    <property type="component" value="Unassembled WGS sequence"/>
</dbReference>
<feature type="transmembrane region" description="Helical" evidence="7">
    <location>
        <begin position="395"/>
        <end position="415"/>
    </location>
</feature>
<dbReference type="EMBL" id="PNIM01000001">
    <property type="protein sequence ID" value="PMB76047.1"/>
    <property type="molecule type" value="Genomic_DNA"/>
</dbReference>
<feature type="transmembrane region" description="Helical" evidence="7">
    <location>
        <begin position="246"/>
        <end position="272"/>
    </location>
</feature>
<evidence type="ECO:0000256" key="5">
    <source>
        <dbReference type="ARBA" id="ARBA00022989"/>
    </source>
</evidence>
<evidence type="ECO:0000256" key="2">
    <source>
        <dbReference type="ARBA" id="ARBA00022448"/>
    </source>
</evidence>
<keyword evidence="2" id="KW-0813">Transport</keyword>
<dbReference type="NCBIfam" id="TIGR00797">
    <property type="entry name" value="matE"/>
    <property type="match status" value="1"/>
</dbReference>
<feature type="transmembrane region" description="Helical" evidence="7">
    <location>
        <begin position="327"/>
        <end position="345"/>
    </location>
</feature>